<dbReference type="AlphaFoldDB" id="A0A2T3A026"/>
<evidence type="ECO:0000256" key="3">
    <source>
        <dbReference type="ARBA" id="ARBA00022989"/>
    </source>
</evidence>
<dbReference type="InterPro" id="IPR002523">
    <property type="entry name" value="MgTranspt_CorA/ZnTranspt_ZntB"/>
</dbReference>
<evidence type="ECO:0000256" key="2">
    <source>
        <dbReference type="ARBA" id="ARBA00022692"/>
    </source>
</evidence>
<evidence type="ECO:0000313" key="8">
    <source>
        <dbReference type="Proteomes" id="UP000241462"/>
    </source>
</evidence>
<dbReference type="Proteomes" id="UP000241462">
    <property type="component" value="Unassembled WGS sequence"/>
</dbReference>
<dbReference type="InterPro" id="IPR045863">
    <property type="entry name" value="CorA_TM1_TM2"/>
</dbReference>
<keyword evidence="4 6" id="KW-0472">Membrane</keyword>
<keyword evidence="2 6" id="KW-0812">Transmembrane</keyword>
<dbReference type="Pfam" id="PF01544">
    <property type="entry name" value="CorA"/>
    <property type="match status" value="1"/>
</dbReference>
<comment type="subcellular location">
    <subcellularLocation>
        <location evidence="1">Membrane</location>
        <topology evidence="1">Multi-pass membrane protein</topology>
    </subcellularLocation>
</comment>
<dbReference type="GO" id="GO:0016020">
    <property type="term" value="C:membrane"/>
    <property type="evidence" value="ECO:0007669"/>
    <property type="project" value="UniProtKB-SubCell"/>
</dbReference>
<evidence type="ECO:0000313" key="7">
    <source>
        <dbReference type="EMBL" id="PSR80342.1"/>
    </source>
</evidence>
<dbReference type="STRING" id="2025994.A0A2T3A026"/>
<dbReference type="GO" id="GO:0046873">
    <property type="term" value="F:metal ion transmembrane transporter activity"/>
    <property type="evidence" value="ECO:0007669"/>
    <property type="project" value="InterPro"/>
</dbReference>
<sequence length="650" mass="74999">MISTQMPYLHYDTARHQAQISQAVNKATERHRKEKLRQERQMAGMRRVRHRGLQLLNAQSRQPNTAWRLENRTQPQTRPATKRVATPPKRTATGAFANIMKRHGRFRKVPLWSVFMADDRNRVIAGTEIGQVLFDAAMLYEAMTAYPEKSLIQKYLHADPPLHPRRTLEQTNEWTLSLSWHTSARDQVVHRATRPKPLDFNSIDPFSKEWQERVFKVPRVMMIDQMWMWILDSQTIITCFPDQQDLLGHNNLPGIHKGIRDVLMKANRNPIATVYDLALIIVTEALISRASLYGVKPQEGQTGLMQVFRQAIRDVASKHSFGAEQYWEWARIFSRLAHTDVDNGLSDLIVPFLDIGKEGELQGQIKSIVRDLEIMLRITVEQKEVVERFVKSIVQMAGGQTSPDVEPLIMEMQANIEDLEDMRRSADDISASLDYLISLKQQQVTVVQAWQSMRQGEDTQRQNVTLLVFTVVTVVFLPMSFISSIFGMNNKEIAGPEAPMTLSEQFKWMFPMSFGIVAITYYMAFGSPGRMSRDIFRSVYLRLGLYRLFGPGEFSLAGLWGRYVGRIEKKEKEREWVRRRSEQMAKDAQDRRQATRRVAIIDHQSTPLETPSMTTPLPTSHTSQQTGMLAVYQELRNVRKKRKRAVENMV</sequence>
<feature type="transmembrane region" description="Helical" evidence="6">
    <location>
        <begin position="464"/>
        <end position="487"/>
    </location>
</feature>
<dbReference type="PANTHER" id="PTHR47685">
    <property type="entry name" value="MAGNESIUM TRANSPORT PROTEIN CORA"/>
    <property type="match status" value="1"/>
</dbReference>
<dbReference type="InterPro" id="IPR050829">
    <property type="entry name" value="CorA_MIT"/>
</dbReference>
<evidence type="ECO:0000256" key="6">
    <source>
        <dbReference type="SAM" id="Phobius"/>
    </source>
</evidence>
<proteinExistence type="predicted"/>
<evidence type="ECO:0000256" key="5">
    <source>
        <dbReference type="SAM" id="MobiDB-lite"/>
    </source>
</evidence>
<dbReference type="OrthoDB" id="341259at2759"/>
<reference evidence="7 8" key="1">
    <citation type="journal article" date="2018" name="Mycol. Prog.">
        <title>Coniella lustricola, a new species from submerged detritus.</title>
        <authorList>
            <person name="Raudabaugh D.B."/>
            <person name="Iturriaga T."/>
            <person name="Carver A."/>
            <person name="Mondo S."/>
            <person name="Pangilinan J."/>
            <person name="Lipzen A."/>
            <person name="He G."/>
            <person name="Amirebrahimi M."/>
            <person name="Grigoriev I.V."/>
            <person name="Miller A.N."/>
        </authorList>
    </citation>
    <scope>NUCLEOTIDE SEQUENCE [LARGE SCALE GENOMIC DNA]</scope>
    <source>
        <strain evidence="7 8">B22-T-1</strain>
    </source>
</reference>
<keyword evidence="8" id="KW-1185">Reference proteome</keyword>
<dbReference type="Gene3D" id="1.20.58.340">
    <property type="entry name" value="Magnesium transport protein CorA, transmembrane region"/>
    <property type="match status" value="1"/>
</dbReference>
<dbReference type="InParanoid" id="A0A2T3A026"/>
<accession>A0A2T3A026</accession>
<gene>
    <name evidence="7" type="ORF">BD289DRAFT_440919</name>
</gene>
<evidence type="ECO:0000256" key="4">
    <source>
        <dbReference type="ARBA" id="ARBA00023136"/>
    </source>
</evidence>
<dbReference type="PANTHER" id="PTHR47685:SF1">
    <property type="entry name" value="MAGNESIUM TRANSPORT PROTEIN CORA"/>
    <property type="match status" value="1"/>
</dbReference>
<keyword evidence="3 6" id="KW-1133">Transmembrane helix</keyword>
<name>A0A2T3A026_9PEZI</name>
<protein>
    <submittedName>
        <fullName evidence="7">Uncharacterized protein</fullName>
    </submittedName>
</protein>
<evidence type="ECO:0000256" key="1">
    <source>
        <dbReference type="ARBA" id="ARBA00004141"/>
    </source>
</evidence>
<dbReference type="EMBL" id="KZ678533">
    <property type="protein sequence ID" value="PSR80342.1"/>
    <property type="molecule type" value="Genomic_DNA"/>
</dbReference>
<feature type="region of interest" description="Disordered" evidence="5">
    <location>
        <begin position="61"/>
        <end position="87"/>
    </location>
</feature>
<dbReference type="SUPFAM" id="SSF144083">
    <property type="entry name" value="Magnesium transport protein CorA, transmembrane region"/>
    <property type="match status" value="1"/>
</dbReference>
<feature type="transmembrane region" description="Helical" evidence="6">
    <location>
        <begin position="508"/>
        <end position="525"/>
    </location>
</feature>
<feature type="region of interest" description="Disordered" evidence="5">
    <location>
        <begin position="604"/>
        <end position="624"/>
    </location>
</feature>
<organism evidence="7 8">
    <name type="scientific">Coniella lustricola</name>
    <dbReference type="NCBI Taxonomy" id="2025994"/>
    <lineage>
        <taxon>Eukaryota</taxon>
        <taxon>Fungi</taxon>
        <taxon>Dikarya</taxon>
        <taxon>Ascomycota</taxon>
        <taxon>Pezizomycotina</taxon>
        <taxon>Sordariomycetes</taxon>
        <taxon>Sordariomycetidae</taxon>
        <taxon>Diaporthales</taxon>
        <taxon>Schizoparmaceae</taxon>
        <taxon>Coniella</taxon>
    </lineage>
</organism>